<gene>
    <name evidence="2" type="ORF">HKB16_27495</name>
</gene>
<sequence>MSNLGSALKNARLSLALLESEALNAIAKDDLEKSDLIKLWVENSIIRVQSVYDRVLIFVNKILDLGIPNDGISHLAITTNDHVKRYELDNLIKAVNKSCKEYKYIRNTVIHHERYSEGLLDNLTLLLDANHMSLAAGKDELLPENQLNLMVNMYLSSKQSELTVYLDGIEEKIHALYDKCIPIYRHMKTVLA</sequence>
<reference evidence="2 3" key="1">
    <citation type="submission" date="2020-04" db="EMBL/GenBank/DDBJ databases">
        <title>Whole-genome sequencing of Vibrio spp. from China reveals different genetic environments of blaCTX-M-14 among diverse lineages.</title>
        <authorList>
            <person name="Zheng Z."/>
            <person name="Ye L."/>
            <person name="Chen S."/>
        </authorList>
    </citation>
    <scope>NUCLEOTIDE SEQUENCE [LARGE SCALE GENOMIC DNA]</scope>
    <source>
        <strain evidence="2 3">Vb0551</strain>
    </source>
</reference>
<evidence type="ECO:0000313" key="2">
    <source>
        <dbReference type="EMBL" id="NMU86596.1"/>
    </source>
</evidence>
<dbReference type="InterPro" id="IPR041394">
    <property type="entry name" value="HEPN_Cthe2314"/>
</dbReference>
<dbReference type="Pfam" id="PF18730">
    <property type="entry name" value="HEPN_Cthe2314"/>
    <property type="match status" value="1"/>
</dbReference>
<protein>
    <recommendedName>
        <fullName evidence="1">Cthe-2314-like HEPN domain-containing protein</fullName>
    </recommendedName>
</protein>
<proteinExistence type="predicted"/>
<evidence type="ECO:0000259" key="1">
    <source>
        <dbReference type="Pfam" id="PF18730"/>
    </source>
</evidence>
<name>A0A7Y0SN69_VIBPH</name>
<accession>A0A7Y0SN69</accession>
<dbReference type="AlphaFoldDB" id="A0A7Y0SN69"/>
<feature type="domain" description="Cthe-2314-like HEPN" evidence="1">
    <location>
        <begin position="21"/>
        <end position="129"/>
    </location>
</feature>
<evidence type="ECO:0000313" key="3">
    <source>
        <dbReference type="Proteomes" id="UP000518904"/>
    </source>
</evidence>
<dbReference type="Proteomes" id="UP000518904">
    <property type="component" value="Unassembled WGS sequence"/>
</dbReference>
<comment type="caution">
    <text evidence="2">The sequence shown here is derived from an EMBL/GenBank/DDBJ whole genome shotgun (WGS) entry which is preliminary data.</text>
</comment>
<dbReference type="EMBL" id="JABCLB010002489">
    <property type="protein sequence ID" value="NMU86596.1"/>
    <property type="molecule type" value="Genomic_DNA"/>
</dbReference>
<organism evidence="2 3">
    <name type="scientific">Vibrio parahaemolyticus</name>
    <dbReference type="NCBI Taxonomy" id="670"/>
    <lineage>
        <taxon>Bacteria</taxon>
        <taxon>Pseudomonadati</taxon>
        <taxon>Pseudomonadota</taxon>
        <taxon>Gammaproteobacteria</taxon>
        <taxon>Vibrionales</taxon>
        <taxon>Vibrionaceae</taxon>
        <taxon>Vibrio</taxon>
    </lineage>
</organism>